<evidence type="ECO:0000313" key="2">
    <source>
        <dbReference type="EMBL" id="CDI12209.1"/>
    </source>
</evidence>
<sequence length="69" mass="7644">MPLPLASVNHNTRFGRPPPGAPLAPRVADRDRPYSSPTVKRKRLAWVIIISSIGYPRAFFRGEICSTSP</sequence>
<proteinExistence type="predicted"/>
<dbReference type="AlphaFoldDB" id="U4Q4I8"/>
<dbReference type="HOGENOM" id="CLU_2773108_0_0_5"/>
<dbReference type="EMBL" id="HG518324">
    <property type="protein sequence ID" value="CDI12209.1"/>
    <property type="molecule type" value="Genomic_DNA"/>
</dbReference>
<evidence type="ECO:0000313" key="3">
    <source>
        <dbReference type="Proteomes" id="UP000016944"/>
    </source>
</evidence>
<organism evidence="2 3">
    <name type="scientific">Agrobacterium pusense</name>
    <dbReference type="NCBI Taxonomy" id="648995"/>
    <lineage>
        <taxon>Bacteria</taxon>
        <taxon>Pseudomonadati</taxon>
        <taxon>Pseudomonadota</taxon>
        <taxon>Alphaproteobacteria</taxon>
        <taxon>Hyphomicrobiales</taxon>
        <taxon>Rhizobiaceae</taxon>
        <taxon>Rhizobium/Agrobacterium group</taxon>
        <taxon>Agrobacterium</taxon>
    </lineage>
</organism>
<evidence type="ECO:0000256" key="1">
    <source>
        <dbReference type="SAM" id="MobiDB-lite"/>
    </source>
</evidence>
<accession>U4Q4I8</accession>
<geneLocation type="plasmid" evidence="2 3">
    <name>IRBL74_p</name>
</geneLocation>
<dbReference type="KEGG" id="rir:BN877_p0489"/>
<reference evidence="2 3" key="1">
    <citation type="journal article" date="2013" name="Genome Announc.">
        <title>Complete Genome Sequence of the Sesbania Symbiont and Rice Growth-Promoting Endophyte Rhizobium sp. Strain IRBG74.</title>
        <authorList>
            <person name="Crook M.B."/>
            <person name="Mitra S."/>
            <person name="Ane J.M."/>
            <person name="Sadowsky M.J."/>
            <person name="Gyaneshwar P."/>
        </authorList>
    </citation>
    <scope>NUCLEOTIDE SEQUENCE [LARGE SCALE GENOMIC DNA]</scope>
    <source>
        <strain evidence="2 3">IRBG74</strain>
        <plasmid evidence="3">IRBL74_p</plasmid>
    </source>
</reference>
<protein>
    <submittedName>
        <fullName evidence="2">Uncharacterized protein</fullName>
    </submittedName>
</protein>
<feature type="region of interest" description="Disordered" evidence="1">
    <location>
        <begin position="1"/>
        <end position="35"/>
    </location>
</feature>
<keyword evidence="2" id="KW-0614">Plasmid</keyword>
<name>U4Q4I8_9HYPH</name>
<gene>
    <name evidence="2" type="ORF">BN877_p0489</name>
</gene>
<dbReference type="Proteomes" id="UP000016944">
    <property type="component" value="Plasmid IRBL74_p"/>
</dbReference>